<dbReference type="EMBL" id="BOPF01000003">
    <property type="protein sequence ID" value="GIJ44278.1"/>
    <property type="molecule type" value="Genomic_DNA"/>
</dbReference>
<sequence length="428" mass="46360">MLEAVEQTEREMASYVDADPVYLSTMDLIHSVKTVAQIQTWAALLLARLVHEAQGRGIPRRLGATGATEWLRDTTLMSNPAAARTVRLGKALDTHATLRRAALLGRTTDEQTATIAAVIDTLTTVEITPTVDDPSTRIAPEVLAKAADKLIDLAAELEPHTLQAAGERIVAHVAPEVQDRADEAALKRLDASAHALRRLHLSPRDGGRVRISGWLDTEAAAHVSAALDPLSKPLPSDDGPDPRTAGQRRADALVEVCQHAATAPSDSLAERPTVVVTVAYDTLKRQLGIGSFDLGGHLHPETVRRLACDAHIIPAVLDGAGQPLDVGRSKRLVTGALRHAVILGDGGCAFPGCSRPARWTQAHHIVHWQDGGPTSLANSVLLCGYHHRLIHRRTWHVRIAADGLPEFVPPAYIDPQRQPRRNIYHRRP</sequence>
<dbReference type="InterPro" id="IPR002711">
    <property type="entry name" value="HNH"/>
</dbReference>
<keyword evidence="4" id="KW-0378">Hydrolase</keyword>
<dbReference type="Pfam" id="PF01844">
    <property type="entry name" value="HNH"/>
    <property type="match status" value="1"/>
</dbReference>
<dbReference type="SMART" id="SM00507">
    <property type="entry name" value="HNHc"/>
    <property type="match status" value="1"/>
</dbReference>
<dbReference type="GO" id="GO:0003676">
    <property type="term" value="F:nucleic acid binding"/>
    <property type="evidence" value="ECO:0007669"/>
    <property type="project" value="InterPro"/>
</dbReference>
<dbReference type="AlphaFoldDB" id="A0A8J4DP55"/>
<dbReference type="InterPro" id="IPR003870">
    <property type="entry name" value="DUF222"/>
</dbReference>
<feature type="domain" description="HNH nuclease" evidence="3">
    <location>
        <begin position="336"/>
        <end position="388"/>
    </location>
</feature>
<organism evidence="4 5">
    <name type="scientific">Virgisporangium aliadipatigenens</name>
    <dbReference type="NCBI Taxonomy" id="741659"/>
    <lineage>
        <taxon>Bacteria</taxon>
        <taxon>Bacillati</taxon>
        <taxon>Actinomycetota</taxon>
        <taxon>Actinomycetes</taxon>
        <taxon>Micromonosporales</taxon>
        <taxon>Micromonosporaceae</taxon>
        <taxon>Virgisporangium</taxon>
    </lineage>
</organism>
<evidence type="ECO:0000313" key="5">
    <source>
        <dbReference type="Proteomes" id="UP000619260"/>
    </source>
</evidence>
<dbReference type="CDD" id="cd00085">
    <property type="entry name" value="HNHc"/>
    <property type="match status" value="1"/>
</dbReference>
<comment type="caution">
    <text evidence="4">The sequence shown here is derived from an EMBL/GenBank/DDBJ whole genome shotgun (WGS) entry which is preliminary data.</text>
</comment>
<keyword evidence="5" id="KW-1185">Reference proteome</keyword>
<comment type="similarity">
    <text evidence="1">Belongs to the Rv1128c/1148c/1588c/1702c/1945/3466 family.</text>
</comment>
<protein>
    <submittedName>
        <fullName evidence="4">HNH endonuclease</fullName>
    </submittedName>
</protein>
<keyword evidence="4" id="KW-0540">Nuclease</keyword>
<dbReference type="Proteomes" id="UP000619260">
    <property type="component" value="Unassembled WGS sequence"/>
</dbReference>
<keyword evidence="4" id="KW-0255">Endonuclease</keyword>
<evidence type="ECO:0000313" key="4">
    <source>
        <dbReference type="EMBL" id="GIJ44278.1"/>
    </source>
</evidence>
<feature type="region of interest" description="Disordered" evidence="2">
    <location>
        <begin position="226"/>
        <end position="249"/>
    </location>
</feature>
<dbReference type="RefSeq" id="WP_203897837.1">
    <property type="nucleotide sequence ID" value="NZ_BOPF01000003.1"/>
</dbReference>
<accession>A0A8J4DP55</accession>
<gene>
    <name evidence="4" type="ORF">Val02_11640</name>
</gene>
<reference evidence="4" key="1">
    <citation type="submission" date="2021-01" db="EMBL/GenBank/DDBJ databases">
        <title>Whole genome shotgun sequence of Virgisporangium aliadipatigenens NBRC 105644.</title>
        <authorList>
            <person name="Komaki H."/>
            <person name="Tamura T."/>
        </authorList>
    </citation>
    <scope>NUCLEOTIDE SEQUENCE</scope>
    <source>
        <strain evidence="4">NBRC 105644</strain>
    </source>
</reference>
<evidence type="ECO:0000256" key="2">
    <source>
        <dbReference type="SAM" id="MobiDB-lite"/>
    </source>
</evidence>
<proteinExistence type="inferred from homology"/>
<evidence type="ECO:0000256" key="1">
    <source>
        <dbReference type="ARBA" id="ARBA00023450"/>
    </source>
</evidence>
<evidence type="ECO:0000259" key="3">
    <source>
        <dbReference type="SMART" id="SM00507"/>
    </source>
</evidence>
<dbReference type="GO" id="GO:0004519">
    <property type="term" value="F:endonuclease activity"/>
    <property type="evidence" value="ECO:0007669"/>
    <property type="project" value="UniProtKB-KW"/>
</dbReference>
<dbReference type="Gene3D" id="1.10.30.50">
    <property type="match status" value="1"/>
</dbReference>
<dbReference type="InterPro" id="IPR003615">
    <property type="entry name" value="HNH_nuc"/>
</dbReference>
<dbReference type="Pfam" id="PF02720">
    <property type="entry name" value="DUF222"/>
    <property type="match status" value="1"/>
</dbReference>
<name>A0A8J4DP55_9ACTN</name>
<dbReference type="GO" id="GO:0008270">
    <property type="term" value="F:zinc ion binding"/>
    <property type="evidence" value="ECO:0007669"/>
    <property type="project" value="InterPro"/>
</dbReference>